<protein>
    <submittedName>
        <fullName evidence="2">Uncharacterized protein</fullName>
    </submittedName>
</protein>
<evidence type="ECO:0000256" key="1">
    <source>
        <dbReference type="SAM" id="Phobius"/>
    </source>
</evidence>
<reference evidence="2" key="1">
    <citation type="submission" date="2020-11" db="EMBL/GenBank/DDBJ databases">
        <authorList>
            <consortium name="DOE Joint Genome Institute"/>
            <person name="Ahrendt S."/>
            <person name="Riley R."/>
            <person name="Andreopoulos W."/>
            <person name="Labutti K."/>
            <person name="Pangilinan J."/>
            <person name="Ruiz-Duenas F.J."/>
            <person name="Barrasa J.M."/>
            <person name="Sanchez-Garcia M."/>
            <person name="Camarero S."/>
            <person name="Miyauchi S."/>
            <person name="Serrano A."/>
            <person name="Linde D."/>
            <person name="Babiker R."/>
            <person name="Drula E."/>
            <person name="Ayuso-Fernandez I."/>
            <person name="Pacheco R."/>
            <person name="Padilla G."/>
            <person name="Ferreira P."/>
            <person name="Barriuso J."/>
            <person name="Kellner H."/>
            <person name="Castanera R."/>
            <person name="Alfaro M."/>
            <person name="Ramirez L."/>
            <person name="Pisabarro A.G."/>
            <person name="Kuo A."/>
            <person name="Tritt A."/>
            <person name="Lipzen A."/>
            <person name="He G."/>
            <person name="Yan M."/>
            <person name="Ng V."/>
            <person name="Cullen D."/>
            <person name="Martin F."/>
            <person name="Rosso M.-N."/>
            <person name="Henrissat B."/>
            <person name="Hibbett D."/>
            <person name="Martinez A.T."/>
            <person name="Grigoriev I.V."/>
        </authorList>
    </citation>
    <scope>NUCLEOTIDE SEQUENCE</scope>
    <source>
        <strain evidence="2">MF-IS2</strain>
    </source>
</reference>
<keyword evidence="1" id="KW-0812">Transmembrane</keyword>
<dbReference type="OrthoDB" id="3100282at2759"/>
<feature type="transmembrane region" description="Helical" evidence="1">
    <location>
        <begin position="72"/>
        <end position="90"/>
    </location>
</feature>
<organism evidence="2 3">
    <name type="scientific">Macrolepiota fuliginosa MF-IS2</name>
    <dbReference type="NCBI Taxonomy" id="1400762"/>
    <lineage>
        <taxon>Eukaryota</taxon>
        <taxon>Fungi</taxon>
        <taxon>Dikarya</taxon>
        <taxon>Basidiomycota</taxon>
        <taxon>Agaricomycotina</taxon>
        <taxon>Agaricomycetes</taxon>
        <taxon>Agaricomycetidae</taxon>
        <taxon>Agaricales</taxon>
        <taxon>Agaricineae</taxon>
        <taxon>Agaricaceae</taxon>
        <taxon>Macrolepiota</taxon>
    </lineage>
</organism>
<dbReference type="AlphaFoldDB" id="A0A9P5X4X7"/>
<keyword evidence="3" id="KW-1185">Reference proteome</keyword>
<proteinExistence type="predicted"/>
<feature type="transmembrane region" description="Helical" evidence="1">
    <location>
        <begin position="30"/>
        <end position="51"/>
    </location>
</feature>
<keyword evidence="1" id="KW-1133">Transmembrane helix</keyword>
<evidence type="ECO:0000313" key="3">
    <source>
        <dbReference type="Proteomes" id="UP000807342"/>
    </source>
</evidence>
<sequence length="173" mass="19059">MRDAIIQPTTTGNNFIPSCLPEILGQPRLAMWGFLAVVIFDIILVIMAIGAKIKFGYSLNANSLTKKVYQDAVYYFVLNFLISITSVMIYDKCPGPLKELTGIFPSIATPCLSCRLILRLRNSNETGMTTMATDNPIQFGQNPFLRSEGSSLEPVQASCDRLRASTVRTQGEA</sequence>
<keyword evidence="1" id="KW-0472">Membrane</keyword>
<dbReference type="Proteomes" id="UP000807342">
    <property type="component" value="Unassembled WGS sequence"/>
</dbReference>
<gene>
    <name evidence="2" type="ORF">P691DRAFT_778497</name>
</gene>
<dbReference type="EMBL" id="MU151406">
    <property type="protein sequence ID" value="KAF9444090.1"/>
    <property type="molecule type" value="Genomic_DNA"/>
</dbReference>
<accession>A0A9P5X4X7</accession>
<name>A0A9P5X4X7_9AGAR</name>
<comment type="caution">
    <text evidence="2">The sequence shown here is derived from an EMBL/GenBank/DDBJ whole genome shotgun (WGS) entry which is preliminary data.</text>
</comment>
<feature type="transmembrane region" description="Helical" evidence="1">
    <location>
        <begin position="102"/>
        <end position="118"/>
    </location>
</feature>
<evidence type="ECO:0000313" key="2">
    <source>
        <dbReference type="EMBL" id="KAF9444090.1"/>
    </source>
</evidence>